<dbReference type="PANTHER" id="PTHR33452:SF4">
    <property type="entry name" value="BLL4328 PROTEIN"/>
    <property type="match status" value="1"/>
</dbReference>
<keyword evidence="5 7" id="KW-1133">Transmembrane helix</keyword>
<organism evidence="8 9">
    <name type="scientific">Agrobacterium tomkonis CFBP 6623</name>
    <dbReference type="NCBI Taxonomy" id="1183432"/>
    <lineage>
        <taxon>Bacteria</taxon>
        <taxon>Pseudomonadati</taxon>
        <taxon>Pseudomonadota</taxon>
        <taxon>Alphaproteobacteria</taxon>
        <taxon>Hyphomicrobiales</taxon>
        <taxon>Rhizobiaceae</taxon>
        <taxon>Rhizobium/Agrobacterium group</taxon>
        <taxon>Agrobacterium</taxon>
        <taxon>Agrobacterium tumefaciens complex</taxon>
    </lineage>
</organism>
<evidence type="ECO:0000256" key="5">
    <source>
        <dbReference type="ARBA" id="ARBA00022989"/>
    </source>
</evidence>
<dbReference type="STRING" id="1183432.AGR3A_Cc120115"/>
<feature type="transmembrane region" description="Helical" evidence="7">
    <location>
        <begin position="12"/>
        <end position="29"/>
    </location>
</feature>
<dbReference type="RefSeq" id="WP_046798401.1">
    <property type="nucleotide sequence ID" value="NZ_LT009723.1"/>
</dbReference>
<dbReference type="EMBL" id="FBWK01000004">
    <property type="protein sequence ID" value="CUX09620.1"/>
    <property type="molecule type" value="Genomic_DNA"/>
</dbReference>
<reference evidence="9" key="1">
    <citation type="submission" date="2016-01" db="EMBL/GenBank/DDBJ databases">
        <authorList>
            <person name="Regsiter A."/>
            <person name="william w."/>
        </authorList>
    </citation>
    <scope>NUCLEOTIDE SEQUENCE [LARGE SCALE GENOMIC DNA]</scope>
    <source>
        <strain evidence="9">CFBP 6623</strain>
    </source>
</reference>
<accession>A0A1S7NNN4</accession>
<evidence type="ECO:0000256" key="7">
    <source>
        <dbReference type="SAM" id="Phobius"/>
    </source>
</evidence>
<dbReference type="InterPro" id="IPR051907">
    <property type="entry name" value="DoxX-like_oxidoreductase"/>
</dbReference>
<protein>
    <recommendedName>
        <fullName evidence="10">DoxX family protein</fullName>
    </recommendedName>
</protein>
<comment type="subcellular location">
    <subcellularLocation>
        <location evidence="1">Cell membrane</location>
        <topology evidence="1">Multi-pass membrane protein</topology>
    </subcellularLocation>
</comment>
<evidence type="ECO:0000256" key="4">
    <source>
        <dbReference type="ARBA" id="ARBA00022692"/>
    </source>
</evidence>
<evidence type="ECO:0000256" key="1">
    <source>
        <dbReference type="ARBA" id="ARBA00004651"/>
    </source>
</evidence>
<comment type="similarity">
    <text evidence="2">Belongs to the DoxX family.</text>
</comment>
<evidence type="ECO:0000313" key="8">
    <source>
        <dbReference type="EMBL" id="CUX09620.1"/>
    </source>
</evidence>
<evidence type="ECO:0008006" key="10">
    <source>
        <dbReference type="Google" id="ProtNLM"/>
    </source>
</evidence>
<evidence type="ECO:0000256" key="3">
    <source>
        <dbReference type="ARBA" id="ARBA00022475"/>
    </source>
</evidence>
<keyword evidence="6 7" id="KW-0472">Membrane</keyword>
<keyword evidence="9" id="KW-1185">Reference proteome</keyword>
<dbReference type="Proteomes" id="UP000191988">
    <property type="component" value="Unassembled WGS sequence"/>
</dbReference>
<evidence type="ECO:0000313" key="9">
    <source>
        <dbReference type="Proteomes" id="UP000191988"/>
    </source>
</evidence>
<proteinExistence type="inferred from homology"/>
<dbReference type="AlphaFoldDB" id="A0A1S7NNN4"/>
<dbReference type="InterPro" id="IPR032808">
    <property type="entry name" value="DoxX"/>
</dbReference>
<feature type="transmembrane region" description="Helical" evidence="7">
    <location>
        <begin position="49"/>
        <end position="69"/>
    </location>
</feature>
<name>A0A1S7NNN4_9HYPH</name>
<gene>
    <name evidence="8" type="ORF">AGR3A_Cc120115</name>
</gene>
<evidence type="ECO:0000256" key="2">
    <source>
        <dbReference type="ARBA" id="ARBA00006679"/>
    </source>
</evidence>
<keyword evidence="4 7" id="KW-0812">Transmembrane</keyword>
<dbReference type="PANTHER" id="PTHR33452">
    <property type="entry name" value="OXIDOREDUCTASE CATD-RELATED"/>
    <property type="match status" value="1"/>
</dbReference>
<feature type="transmembrane region" description="Helical" evidence="7">
    <location>
        <begin position="81"/>
        <end position="98"/>
    </location>
</feature>
<dbReference type="Pfam" id="PF07681">
    <property type="entry name" value="DoxX"/>
    <property type="match status" value="1"/>
</dbReference>
<feature type="transmembrane region" description="Helical" evidence="7">
    <location>
        <begin position="104"/>
        <end position="124"/>
    </location>
</feature>
<keyword evidence="3" id="KW-1003">Cell membrane</keyword>
<sequence>MATFDNLSRYRPYALAALRIIAALLFIEHGTQKLFGFPASQMEGSLPTLMLVAALLELVGGILVLIGLFTRPVAFILSGQMAVAYFMAHAPSSFFPALNGGDAAILFCFVFLYFVFAGPGAFSVDERRA</sequence>
<evidence type="ECO:0000256" key="6">
    <source>
        <dbReference type="ARBA" id="ARBA00023136"/>
    </source>
</evidence>
<dbReference type="GO" id="GO:0005886">
    <property type="term" value="C:plasma membrane"/>
    <property type="evidence" value="ECO:0007669"/>
    <property type="project" value="UniProtKB-SubCell"/>
</dbReference>